<keyword evidence="3" id="KW-1185">Reference proteome</keyword>
<dbReference type="EMBL" id="JBIGHZ010000002">
    <property type="protein sequence ID" value="MFG6447557.1"/>
    <property type="molecule type" value="Genomic_DNA"/>
</dbReference>
<dbReference type="InterPro" id="IPR045584">
    <property type="entry name" value="Pilin-like"/>
</dbReference>
<dbReference type="Gene3D" id="3.30.700.10">
    <property type="entry name" value="Glycoprotein, Type 4 Pilin"/>
    <property type="match status" value="1"/>
</dbReference>
<keyword evidence="1" id="KW-1133">Transmembrane helix</keyword>
<evidence type="ECO:0000313" key="2">
    <source>
        <dbReference type="EMBL" id="MFG6447557.1"/>
    </source>
</evidence>
<keyword evidence="1" id="KW-0812">Transmembrane</keyword>
<organism evidence="2 3">
    <name type="scientific">Roseateles rivi</name>
    <dbReference type="NCBI Taxonomy" id="3299028"/>
    <lineage>
        <taxon>Bacteria</taxon>
        <taxon>Pseudomonadati</taxon>
        <taxon>Pseudomonadota</taxon>
        <taxon>Betaproteobacteria</taxon>
        <taxon>Burkholderiales</taxon>
        <taxon>Sphaerotilaceae</taxon>
        <taxon>Roseateles</taxon>
    </lineage>
</organism>
<feature type="transmembrane region" description="Helical" evidence="1">
    <location>
        <begin position="12"/>
        <end position="34"/>
    </location>
</feature>
<sequence>MVKRSLRGAHGASLVELMVTVAVMGMLVMAVLPLTTRWADQQMVTQSQQMLVTALAQLRATALRNTDGKSLSDPAAVLVVSDAKVCVHRGTPLALNCQGAVWSADMRSSVQLHAQAQQCLAMNSMGQALRRTVGATECNVTGAYAVSRGGESRSAELL</sequence>
<accession>A0ABW7FTB0</accession>
<name>A0ABW7FTB0_9BURK</name>
<keyword evidence="1" id="KW-0472">Membrane</keyword>
<reference evidence="2 3" key="1">
    <citation type="submission" date="2024-08" db="EMBL/GenBank/DDBJ databases">
        <authorList>
            <person name="Lu H."/>
        </authorList>
    </citation>
    <scope>NUCLEOTIDE SEQUENCE [LARGE SCALE GENOMIC DNA]</scope>
    <source>
        <strain evidence="2 3">BYS180W</strain>
    </source>
</reference>
<proteinExistence type="predicted"/>
<comment type="caution">
    <text evidence="2">The sequence shown here is derived from an EMBL/GenBank/DDBJ whole genome shotgun (WGS) entry which is preliminary data.</text>
</comment>
<evidence type="ECO:0000313" key="3">
    <source>
        <dbReference type="Proteomes" id="UP001606099"/>
    </source>
</evidence>
<evidence type="ECO:0000256" key="1">
    <source>
        <dbReference type="SAM" id="Phobius"/>
    </source>
</evidence>
<dbReference type="SUPFAM" id="SSF54523">
    <property type="entry name" value="Pili subunits"/>
    <property type="match status" value="1"/>
</dbReference>
<protein>
    <submittedName>
        <fullName evidence="2">Tfp pilus assembly protein FimT/FimU</fullName>
    </submittedName>
</protein>
<dbReference type="RefSeq" id="WP_394458997.1">
    <property type="nucleotide sequence ID" value="NZ_JBIGHZ010000002.1"/>
</dbReference>
<gene>
    <name evidence="2" type="ORF">ACG0Z6_04795</name>
</gene>
<dbReference type="Proteomes" id="UP001606099">
    <property type="component" value="Unassembled WGS sequence"/>
</dbReference>